<feature type="domain" description="C2H2-type" evidence="1">
    <location>
        <begin position="53"/>
        <end position="83"/>
    </location>
</feature>
<reference evidence="2" key="1">
    <citation type="journal article" date="2020" name="Nature">
        <title>Giant virus diversity and host interactions through global metagenomics.</title>
        <authorList>
            <person name="Schulz F."/>
            <person name="Roux S."/>
            <person name="Paez-Espino D."/>
            <person name="Jungbluth S."/>
            <person name="Walsh D.A."/>
            <person name="Denef V.J."/>
            <person name="McMahon K.D."/>
            <person name="Konstantinidis K.T."/>
            <person name="Eloe-Fadrosh E.A."/>
            <person name="Kyrpides N.C."/>
            <person name="Woyke T."/>
        </authorList>
    </citation>
    <scope>NUCLEOTIDE SEQUENCE</scope>
    <source>
        <strain evidence="2">GVMAG-S-ERX555943-30</strain>
    </source>
</reference>
<evidence type="ECO:0000259" key="1">
    <source>
        <dbReference type="PROSITE" id="PS50157"/>
    </source>
</evidence>
<accession>A0A6C0AU56</accession>
<dbReference type="SUPFAM" id="SSF57667">
    <property type="entry name" value="beta-beta-alpha zinc fingers"/>
    <property type="match status" value="1"/>
</dbReference>
<protein>
    <recommendedName>
        <fullName evidence="1">C2H2-type domain-containing protein</fullName>
    </recommendedName>
</protein>
<dbReference type="SMART" id="SM00355">
    <property type="entry name" value="ZnF_C2H2"/>
    <property type="match status" value="2"/>
</dbReference>
<dbReference type="InterPro" id="IPR013087">
    <property type="entry name" value="Znf_C2H2_type"/>
</dbReference>
<proteinExistence type="predicted"/>
<dbReference type="Gene3D" id="3.30.160.60">
    <property type="entry name" value="Classic Zinc Finger"/>
    <property type="match status" value="1"/>
</dbReference>
<dbReference type="EMBL" id="MN738752">
    <property type="protein sequence ID" value="QHS83322.1"/>
    <property type="molecule type" value="Genomic_DNA"/>
</dbReference>
<dbReference type="PROSITE" id="PS50157">
    <property type="entry name" value="ZINC_FINGER_C2H2_2"/>
    <property type="match status" value="1"/>
</dbReference>
<dbReference type="InterPro" id="IPR036236">
    <property type="entry name" value="Znf_C2H2_sf"/>
</dbReference>
<evidence type="ECO:0000313" key="2">
    <source>
        <dbReference type="EMBL" id="QHS83322.1"/>
    </source>
</evidence>
<organism evidence="2">
    <name type="scientific">viral metagenome</name>
    <dbReference type="NCBI Taxonomy" id="1070528"/>
    <lineage>
        <taxon>unclassified sequences</taxon>
        <taxon>metagenomes</taxon>
        <taxon>organismal metagenomes</taxon>
    </lineage>
</organism>
<sequence length="318" mass="37157">MKNTISINGKFVCEACNYYTNKKSSYEKHMNTAKHLKMCEKVPKNKKIEPKLFECEWCNKGFNARNSLWYHKKKCRIQNTVKDISNNEKVDSTVVHLMKENGELKKWLNEHSEEQKSIIKSIEKVQTDNSSLHSQILSAITDGKLGNTTNIHNTNQFNLNFFLNEQCKDAMNIGDFIDSLQLDQFDVEQTGRLGYVEGISRIFMNKLNELDMYSRPLHCTDLKRETLYIKEDDRWEKDNENKDKLQSIVEKVANKNYELLPIWQQQNPNHLVTNTTECELFMDIACNILGGGNEQETLKFRSQIMRNVLKEVTLEKVT</sequence>
<name>A0A6C0AU56_9ZZZZ</name>
<dbReference type="AlphaFoldDB" id="A0A6C0AU56"/>
<dbReference type="Pfam" id="PF12874">
    <property type="entry name" value="zf-met"/>
    <property type="match status" value="1"/>
</dbReference>